<keyword evidence="3" id="KW-0238">DNA-binding</keyword>
<dbReference type="InterPro" id="IPR000847">
    <property type="entry name" value="LysR_HTH_N"/>
</dbReference>
<organism evidence="7 8">
    <name type="scientific">Nostocoides vanveenii</name>
    <dbReference type="NCBI Taxonomy" id="330835"/>
    <lineage>
        <taxon>Bacteria</taxon>
        <taxon>Bacillati</taxon>
        <taxon>Actinomycetota</taxon>
        <taxon>Actinomycetes</taxon>
        <taxon>Micrococcales</taxon>
        <taxon>Intrasporangiaceae</taxon>
        <taxon>Nostocoides</taxon>
    </lineage>
</organism>
<dbReference type="Pfam" id="PF00126">
    <property type="entry name" value="HTH_1"/>
    <property type="match status" value="1"/>
</dbReference>
<dbReference type="Pfam" id="PF03466">
    <property type="entry name" value="LysR_substrate"/>
    <property type="match status" value="1"/>
</dbReference>
<proteinExistence type="inferred from homology"/>
<dbReference type="SUPFAM" id="SSF46785">
    <property type="entry name" value="Winged helix' DNA-binding domain"/>
    <property type="match status" value="1"/>
</dbReference>
<dbReference type="InterPro" id="IPR036388">
    <property type="entry name" value="WH-like_DNA-bd_sf"/>
</dbReference>
<protein>
    <submittedName>
        <fullName evidence="7">LysR family transcriptional regulator ArgP</fullName>
    </submittedName>
</protein>
<dbReference type="InterPro" id="IPR005119">
    <property type="entry name" value="LysR_subst-bd"/>
</dbReference>
<evidence type="ECO:0000256" key="3">
    <source>
        <dbReference type="ARBA" id="ARBA00023125"/>
    </source>
</evidence>
<dbReference type="PANTHER" id="PTHR30579">
    <property type="entry name" value="TRANSCRIPTIONAL REGULATOR"/>
    <property type="match status" value="1"/>
</dbReference>
<sequence>MEASLDQLRTLAAVVDEGTFDAASAALGVTPSAVSQRIKALETSVGRVLITRTKPVRVTGPGAAVLRLARTTTRLADDTAYDLGLGGGAGSARLPIAVNADSLATWLLPALARMPARQRAVFDVHIDDQDRTYELFTSESVLAAVTSIDRPVAGCAVTPLGSMRYLAVASPDFAAAALPDGLTDAAVADAPLIVFNRKDTLQHRFIQQVTGESLTPPTHFLPSTADFLNGIRLGMGWGMVPELQAEGEMARGTVVALAPDRPMDVPLFWQVWPLDSPPLRALTEVVLAAADVHLRPTASHGVRGWGPATRA</sequence>
<reference evidence="7 8" key="1">
    <citation type="journal article" date="2019" name="Int. J. Syst. Evol. Microbiol.">
        <title>The Global Catalogue of Microorganisms (GCM) 10K type strain sequencing project: providing services to taxonomists for standard genome sequencing and annotation.</title>
        <authorList>
            <consortium name="The Broad Institute Genomics Platform"/>
            <consortium name="The Broad Institute Genome Sequencing Center for Infectious Disease"/>
            <person name="Wu L."/>
            <person name="Ma J."/>
        </authorList>
    </citation>
    <scope>NUCLEOTIDE SEQUENCE [LARGE SCALE GENOMIC DNA]</scope>
    <source>
        <strain evidence="7 8">JCM 15591</strain>
    </source>
</reference>
<dbReference type="PANTHER" id="PTHR30579:SF2">
    <property type="entry name" value="HTH-TYPE TRANSCRIPTIONAL REGULATOR ARGP"/>
    <property type="match status" value="1"/>
</dbReference>
<comment type="similarity">
    <text evidence="1">Belongs to the LysR transcriptional regulatory family.</text>
</comment>
<comment type="caution">
    <text evidence="7">The sequence shown here is derived from an EMBL/GenBank/DDBJ whole genome shotgun (WGS) entry which is preliminary data.</text>
</comment>
<dbReference type="SUPFAM" id="SSF53850">
    <property type="entry name" value="Periplasmic binding protein-like II"/>
    <property type="match status" value="1"/>
</dbReference>
<accession>A0ABN2KGU3</accession>
<dbReference type="Proteomes" id="UP001501475">
    <property type="component" value="Unassembled WGS sequence"/>
</dbReference>
<gene>
    <name evidence="7" type="ORF">GCM10009810_14420</name>
</gene>
<dbReference type="InterPro" id="IPR036390">
    <property type="entry name" value="WH_DNA-bd_sf"/>
</dbReference>
<keyword evidence="2" id="KW-0805">Transcription regulation</keyword>
<dbReference type="NCBIfam" id="NF002964">
    <property type="entry name" value="PRK03635.1"/>
    <property type="match status" value="1"/>
</dbReference>
<evidence type="ECO:0000313" key="7">
    <source>
        <dbReference type="EMBL" id="GAA1755778.1"/>
    </source>
</evidence>
<keyword evidence="5" id="KW-0804">Transcription</keyword>
<dbReference type="EMBL" id="BAAAPN010000035">
    <property type="protein sequence ID" value="GAA1755778.1"/>
    <property type="molecule type" value="Genomic_DNA"/>
</dbReference>
<name>A0ABN2KGU3_9MICO</name>
<evidence type="ECO:0000313" key="8">
    <source>
        <dbReference type="Proteomes" id="UP001501475"/>
    </source>
</evidence>
<dbReference type="RefSeq" id="WP_344064149.1">
    <property type="nucleotide sequence ID" value="NZ_BAAAPN010000035.1"/>
</dbReference>
<keyword evidence="8" id="KW-1185">Reference proteome</keyword>
<evidence type="ECO:0000259" key="6">
    <source>
        <dbReference type="PROSITE" id="PS50931"/>
    </source>
</evidence>
<dbReference type="InterPro" id="IPR017685">
    <property type="entry name" value="ArgP"/>
</dbReference>
<evidence type="ECO:0000256" key="1">
    <source>
        <dbReference type="ARBA" id="ARBA00009437"/>
    </source>
</evidence>
<dbReference type="Gene3D" id="1.10.10.10">
    <property type="entry name" value="Winged helix-like DNA-binding domain superfamily/Winged helix DNA-binding domain"/>
    <property type="match status" value="1"/>
</dbReference>
<dbReference type="InterPro" id="IPR050176">
    <property type="entry name" value="LTTR"/>
</dbReference>
<dbReference type="NCBIfam" id="NF009888">
    <property type="entry name" value="PRK13348.1"/>
    <property type="match status" value="1"/>
</dbReference>
<dbReference type="PROSITE" id="PS50931">
    <property type="entry name" value="HTH_LYSR"/>
    <property type="match status" value="1"/>
</dbReference>
<keyword evidence="4" id="KW-0010">Activator</keyword>
<evidence type="ECO:0000256" key="4">
    <source>
        <dbReference type="ARBA" id="ARBA00023159"/>
    </source>
</evidence>
<dbReference type="Gene3D" id="3.40.190.290">
    <property type="match status" value="1"/>
</dbReference>
<feature type="domain" description="HTH lysR-type" evidence="6">
    <location>
        <begin position="1"/>
        <end position="59"/>
    </location>
</feature>
<evidence type="ECO:0000256" key="2">
    <source>
        <dbReference type="ARBA" id="ARBA00023015"/>
    </source>
</evidence>
<dbReference type="NCBIfam" id="TIGR03298">
    <property type="entry name" value="argP"/>
    <property type="match status" value="1"/>
</dbReference>
<evidence type="ECO:0000256" key="5">
    <source>
        <dbReference type="ARBA" id="ARBA00023163"/>
    </source>
</evidence>